<feature type="transmembrane region" description="Helical" evidence="1">
    <location>
        <begin position="247"/>
        <end position="268"/>
    </location>
</feature>
<dbReference type="EMBL" id="QUMS01000001">
    <property type="protein sequence ID" value="REG11557.1"/>
    <property type="molecule type" value="Genomic_DNA"/>
</dbReference>
<accession>A0A3E0AIS8</accession>
<feature type="transmembrane region" description="Helical" evidence="1">
    <location>
        <begin position="44"/>
        <end position="64"/>
    </location>
</feature>
<feature type="transmembrane region" description="Helical" evidence="1">
    <location>
        <begin position="202"/>
        <end position="227"/>
    </location>
</feature>
<reference evidence="3 4" key="1">
    <citation type="submission" date="2018-08" db="EMBL/GenBank/DDBJ databases">
        <title>Genomic Encyclopedia of Type Strains, Phase IV (KMG-IV): sequencing the most valuable type-strain genomes for metagenomic binning, comparative biology and taxonomic classification.</title>
        <authorList>
            <person name="Goeker M."/>
        </authorList>
    </citation>
    <scope>NUCLEOTIDE SEQUENCE [LARGE SCALE GENOMIC DNA]</scope>
    <source>
        <strain evidence="3 4">DSM 23923</strain>
    </source>
</reference>
<keyword evidence="1" id="KW-0472">Membrane</keyword>
<protein>
    <submittedName>
        <fullName evidence="3">PH (Pleckstrin Homology) domain-containing protein</fullName>
    </submittedName>
</protein>
<feature type="transmembrane region" description="Helical" evidence="1">
    <location>
        <begin position="275"/>
        <end position="300"/>
    </location>
</feature>
<dbReference type="Pfam" id="PF10882">
    <property type="entry name" value="bPH_5"/>
    <property type="match status" value="1"/>
</dbReference>
<dbReference type="Proteomes" id="UP000256388">
    <property type="component" value="Unassembled WGS sequence"/>
</dbReference>
<keyword evidence="1" id="KW-1133">Transmembrane helix</keyword>
<keyword evidence="4" id="KW-1185">Reference proteome</keyword>
<feature type="transmembrane region" description="Helical" evidence="1">
    <location>
        <begin position="15"/>
        <end position="38"/>
    </location>
</feature>
<sequence length="301" mass="33710">MDNTQEFQPARRRGVIFHAGFLLLSISASGGFFMLAMAQETRGFFILYLVGGIVAFLPVPMFAYRLFSLLRAKYILDRDGLHIQWGLRTEDIPMIEIEWLRVADEMPYDIPMPRFSILGAIIGVQQSNELGTLEFVASDSSKLILIATRQKVLVISPGDMEGFQYAFRRFSELGSIAPIKPRSTNVELMMTSMLKDKFARNFILAGLILSISLLIVVSFIIPTRATIIMGFNTALGIMEEAPSERLLLLPVSSLFMLVADVSLGSYLYRKEGFRVASYFTFASSLITPISFLLLVFTSIIL</sequence>
<evidence type="ECO:0000313" key="3">
    <source>
        <dbReference type="EMBL" id="REG11557.1"/>
    </source>
</evidence>
<proteinExistence type="predicted"/>
<gene>
    <name evidence="3" type="ORF">DFR64_1449</name>
</gene>
<evidence type="ECO:0000256" key="1">
    <source>
        <dbReference type="SAM" id="Phobius"/>
    </source>
</evidence>
<dbReference type="InterPro" id="IPR027783">
    <property type="entry name" value="Bacterial_PH-related"/>
</dbReference>
<keyword evidence="1" id="KW-0812">Transmembrane</keyword>
<evidence type="ECO:0000313" key="4">
    <source>
        <dbReference type="Proteomes" id="UP000256388"/>
    </source>
</evidence>
<dbReference type="OrthoDB" id="164276at2"/>
<organism evidence="3 4">
    <name type="scientific">Pelolinea submarina</name>
    <dbReference type="NCBI Taxonomy" id="913107"/>
    <lineage>
        <taxon>Bacteria</taxon>
        <taxon>Bacillati</taxon>
        <taxon>Chloroflexota</taxon>
        <taxon>Anaerolineae</taxon>
        <taxon>Anaerolineales</taxon>
        <taxon>Anaerolineaceae</taxon>
        <taxon>Pelolinea</taxon>
    </lineage>
</organism>
<comment type="caution">
    <text evidence="3">The sequence shown here is derived from an EMBL/GenBank/DDBJ whole genome shotgun (WGS) entry which is preliminary data.</text>
</comment>
<dbReference type="RefSeq" id="WP_116224682.1">
    <property type="nucleotide sequence ID" value="NZ_AP018437.1"/>
</dbReference>
<name>A0A3E0AIS8_9CHLR</name>
<dbReference type="AlphaFoldDB" id="A0A3E0AIS8"/>
<feature type="domain" description="Bacterial Pleckstrin homology" evidence="2">
    <location>
        <begin position="73"/>
        <end position="167"/>
    </location>
</feature>
<evidence type="ECO:0000259" key="2">
    <source>
        <dbReference type="Pfam" id="PF10882"/>
    </source>
</evidence>